<dbReference type="EMBL" id="CP072370">
    <property type="protein sequence ID" value="QUB86399.1"/>
    <property type="molecule type" value="Genomic_DNA"/>
</dbReference>
<evidence type="ECO:0000256" key="6">
    <source>
        <dbReference type="SAM" id="Phobius"/>
    </source>
</evidence>
<dbReference type="RefSeq" id="WP_050695999.1">
    <property type="nucleotide sequence ID" value="NZ_CP012074.1"/>
</dbReference>
<evidence type="ECO:0000313" key="8">
    <source>
        <dbReference type="EMBL" id="QUB86399.1"/>
    </source>
</evidence>
<reference evidence="8 10" key="2">
    <citation type="submission" date="2021-03" db="EMBL/GenBank/DDBJ databases">
        <title>Human Oral Microbial Genomes.</title>
        <authorList>
            <person name="Johnston C.D."/>
            <person name="Chen T."/>
            <person name="Dewhirst F.E."/>
        </authorList>
    </citation>
    <scope>NUCLEOTIDE SEQUENCE [LARGE SCALE GENOMIC DNA]</scope>
    <source>
        <strain evidence="8 10">W1435</strain>
    </source>
</reference>
<sequence length="508" mass="56727">MSSNKLIVKNAGMLYLRMFISMAIGFYTSRIVLQALGVSDYGIYNLVGGIVVLANMLTSSLSGATSRYITYSLGEHDFEKTQRTFSTALSIHIGLSILFILVAETVGLWFVNTQLVICPDRMVAANWVYQSAIISTALSITQVPYNSLITSHERFGVFAVIEVLSACLKLVIAFVTLYSMLDHLVLYSILYMVVSVCIIVYYRIYCVRSFSESRFVRILDRELLPKLLKFSGWTLLGNVSLTVLQQGVNIIVNLFFGTIINAAVGIATQVQGLLYSFIGNITTAFTPQIIKGYVESDFKRMNYLISIGGKFSSICILLISIPIIIKMDFLMGVWLKEIPTGAVVICQILLIKNFFNSFNPLLYSAITATGNIKKANIFCGLEYLLSVAITYLIVFWTHSYVYAFMFNLITSLIACGIFLWVLKHELECFSVYDYVVHTVLAVTLLGGITFGVVSFIDSSFQSDIWALVTITLISTTLITILSFYFVLDSNSRSFVVSRVNSYLHNGRK</sequence>
<dbReference type="STRING" id="1236517.ADJ77_02765"/>
<evidence type="ECO:0000256" key="4">
    <source>
        <dbReference type="ARBA" id="ARBA00022989"/>
    </source>
</evidence>
<feature type="transmembrane region" description="Helical" evidence="6">
    <location>
        <begin position="303"/>
        <end position="325"/>
    </location>
</feature>
<feature type="transmembrane region" description="Helical" evidence="6">
    <location>
        <begin position="400"/>
        <end position="422"/>
    </location>
</feature>
<keyword evidence="2" id="KW-1003">Cell membrane</keyword>
<dbReference type="PANTHER" id="PTHR30250:SF26">
    <property type="entry name" value="PSMA PROTEIN"/>
    <property type="match status" value="1"/>
</dbReference>
<reference evidence="7 9" key="1">
    <citation type="submission" date="2015-07" db="EMBL/GenBank/DDBJ databases">
        <authorList>
            <person name="Noorani M."/>
        </authorList>
    </citation>
    <scope>NUCLEOTIDE SEQUENCE [LARGE SCALE GENOMIC DNA]</scope>
    <source>
        <strain evidence="7 9">W1435</strain>
    </source>
</reference>
<feature type="transmembrane region" description="Helical" evidence="6">
    <location>
        <begin position="434"/>
        <end position="452"/>
    </location>
</feature>
<dbReference type="Proteomes" id="UP000060345">
    <property type="component" value="Chromosome 1"/>
</dbReference>
<keyword evidence="10" id="KW-1185">Reference proteome</keyword>
<feature type="transmembrane region" description="Helical" evidence="6">
    <location>
        <begin position="250"/>
        <end position="268"/>
    </location>
</feature>
<evidence type="ECO:0000256" key="1">
    <source>
        <dbReference type="ARBA" id="ARBA00004651"/>
    </source>
</evidence>
<name>A0A0K1NIR4_9BACT</name>
<evidence type="ECO:0000256" key="5">
    <source>
        <dbReference type="ARBA" id="ARBA00023136"/>
    </source>
</evidence>
<evidence type="ECO:0000313" key="9">
    <source>
        <dbReference type="Proteomes" id="UP000060345"/>
    </source>
</evidence>
<dbReference type="InterPro" id="IPR050833">
    <property type="entry name" value="Poly_Biosynth_Transport"/>
</dbReference>
<dbReference type="EMBL" id="CP012074">
    <property type="protein sequence ID" value="AKU68773.1"/>
    <property type="molecule type" value="Genomic_DNA"/>
</dbReference>
<dbReference type="PANTHER" id="PTHR30250">
    <property type="entry name" value="PST FAMILY PREDICTED COLANIC ACID TRANSPORTER"/>
    <property type="match status" value="1"/>
</dbReference>
<protein>
    <submittedName>
        <fullName evidence="8">Oligosaccharide flippase family protein</fullName>
    </submittedName>
    <submittedName>
        <fullName evidence="7">Polysaccharide biosynthesis protein</fullName>
    </submittedName>
</protein>
<feature type="transmembrane region" description="Helical" evidence="6">
    <location>
        <begin position="375"/>
        <end position="394"/>
    </location>
</feature>
<organism evidence="7 9">
    <name type="scientific">Prevotella fusca JCM 17724</name>
    <dbReference type="NCBI Taxonomy" id="1236517"/>
    <lineage>
        <taxon>Bacteria</taxon>
        <taxon>Pseudomonadati</taxon>
        <taxon>Bacteroidota</taxon>
        <taxon>Bacteroidia</taxon>
        <taxon>Bacteroidales</taxon>
        <taxon>Prevotellaceae</taxon>
        <taxon>Prevotella</taxon>
    </lineage>
</organism>
<evidence type="ECO:0000256" key="3">
    <source>
        <dbReference type="ARBA" id="ARBA00022692"/>
    </source>
</evidence>
<keyword evidence="3 6" id="KW-0812">Transmembrane</keyword>
<keyword evidence="4 6" id="KW-1133">Transmembrane helix</keyword>
<feature type="transmembrane region" description="Helical" evidence="6">
    <location>
        <begin position="85"/>
        <end position="111"/>
    </location>
</feature>
<keyword evidence="5 6" id="KW-0472">Membrane</keyword>
<evidence type="ECO:0000313" key="10">
    <source>
        <dbReference type="Proteomes" id="UP000682005"/>
    </source>
</evidence>
<dbReference type="KEGG" id="pfus:ADJ77_02765"/>
<evidence type="ECO:0000256" key="2">
    <source>
        <dbReference type="ARBA" id="ARBA00022475"/>
    </source>
</evidence>
<feature type="transmembrane region" description="Helical" evidence="6">
    <location>
        <begin position="123"/>
        <end position="143"/>
    </location>
</feature>
<feature type="transmembrane region" description="Helical" evidence="6">
    <location>
        <begin position="41"/>
        <end position="64"/>
    </location>
</feature>
<gene>
    <name evidence="7" type="ORF">ADJ77_02765</name>
    <name evidence="8" type="ORF">J5A51_09900</name>
</gene>
<feature type="transmembrane region" description="Helical" evidence="6">
    <location>
        <begin position="155"/>
        <end position="178"/>
    </location>
</feature>
<dbReference type="GO" id="GO:0005886">
    <property type="term" value="C:plasma membrane"/>
    <property type="evidence" value="ECO:0007669"/>
    <property type="project" value="UniProtKB-SubCell"/>
</dbReference>
<dbReference type="AlphaFoldDB" id="A0A0K1NIR4"/>
<feature type="transmembrane region" description="Helical" evidence="6">
    <location>
        <begin position="12"/>
        <end position="29"/>
    </location>
</feature>
<feature type="transmembrane region" description="Helical" evidence="6">
    <location>
        <begin position="337"/>
        <end position="355"/>
    </location>
</feature>
<feature type="transmembrane region" description="Helical" evidence="6">
    <location>
        <begin position="464"/>
        <end position="487"/>
    </location>
</feature>
<feature type="transmembrane region" description="Helical" evidence="6">
    <location>
        <begin position="184"/>
        <end position="206"/>
    </location>
</feature>
<evidence type="ECO:0000313" key="7">
    <source>
        <dbReference type="EMBL" id="AKU68773.1"/>
    </source>
</evidence>
<proteinExistence type="predicted"/>
<dbReference type="Proteomes" id="UP000682005">
    <property type="component" value="Chromosome 1"/>
</dbReference>
<accession>A0A0K1NIR4</accession>
<comment type="subcellular location">
    <subcellularLocation>
        <location evidence="1">Cell membrane</location>
        <topology evidence="1">Multi-pass membrane protein</topology>
    </subcellularLocation>
</comment>